<dbReference type="RefSeq" id="WP_144681982.1">
    <property type="nucleotide sequence ID" value="NZ_VLLC01000002.1"/>
</dbReference>
<comment type="caution">
    <text evidence="4">The sequence shown here is derived from an EMBL/GenBank/DDBJ whole genome shotgun (WGS) entry which is preliminary data.</text>
</comment>
<accession>A0A562S6D2</accession>
<dbReference type="InterPro" id="IPR018391">
    <property type="entry name" value="PQQ_b-propeller_rpt"/>
</dbReference>
<gene>
    <name evidence="4" type="ORF">LZ24_00504</name>
</gene>
<keyword evidence="2" id="KW-0732">Signal</keyword>
<dbReference type="Proteomes" id="UP000318307">
    <property type="component" value="Unassembled WGS sequence"/>
</dbReference>
<sequence>MKRLLIFLFLALFVVAGCNSSSSSGSPDPGGGDTGGGEQLGVIVTRSPVGGGTVSGPYDQISSGVYRINTGEKAVFTITANTGYRIENASGCGGTLEGQVFTTAPVTETCYLTVNFTELPNPISCSTALPVSPLFGQQSVSLTPVFEWSACEHADGNAVEYDIYLCAAPDTNDSIDGHCRISNPLTNYKKVATGLTETKWIPSEALDEETKYFWFLQVRSGNDILTRAVGAYDDAHWYFTTSKMGGRVWSYAWPTINRPMPQTALSSDGGLFIGDLWDGLVVAVNISDGEEQWRFDLTELSNRDITTSIVDIDYLGVLPDGSVLAQHRSSTDQNTRGWLGALSAIDGDVIWENASLYRHRSEPAIMPDGKVAMIAKRTRHSDDPLLMVFENGIEQWVYDGKNPGDSQKTDFFTGNDLSYIAASPSGGIYGFTFPGHPLPDSREKMSMKLIQDGLMEWDNRFSGTNYDDPQYISRWRSTDGFQAPIAYDLNNDLYIIGGAVVTGWGDKNAERGRHRLHKVSHINGEVLWTWTGNIPYARINSRGVVIRKDSLYLVMGTTLFAVDTATGQTLWQMPLPAGDSIDQTEARRASIAVLENNRLLVVLGDVQDATNAWVIDEASKSILLSYFPDIEPEQILATQQGMLGDCLNMNYEGLAIFCISRSSTSHSIDAVDLSAYGGLDAQAAWPITGQNPQRTHSRR</sequence>
<evidence type="ECO:0000259" key="3">
    <source>
        <dbReference type="Pfam" id="PF13360"/>
    </source>
</evidence>
<keyword evidence="5" id="KW-1185">Reference proteome</keyword>
<dbReference type="PROSITE" id="PS51257">
    <property type="entry name" value="PROKAR_LIPOPROTEIN"/>
    <property type="match status" value="1"/>
</dbReference>
<evidence type="ECO:0000256" key="2">
    <source>
        <dbReference type="SAM" id="SignalP"/>
    </source>
</evidence>
<organism evidence="4 5">
    <name type="scientific">Desulfobotulus alkaliphilus</name>
    <dbReference type="NCBI Taxonomy" id="622671"/>
    <lineage>
        <taxon>Bacteria</taxon>
        <taxon>Pseudomonadati</taxon>
        <taxon>Thermodesulfobacteriota</taxon>
        <taxon>Desulfobacteria</taxon>
        <taxon>Desulfobacterales</taxon>
        <taxon>Desulfobacteraceae</taxon>
        <taxon>Desulfobotulus</taxon>
    </lineage>
</organism>
<dbReference type="Gene3D" id="2.40.128.630">
    <property type="match status" value="1"/>
</dbReference>
<dbReference type="AlphaFoldDB" id="A0A562S6D2"/>
<feature type="signal peptide" evidence="2">
    <location>
        <begin position="1"/>
        <end position="25"/>
    </location>
</feature>
<dbReference type="EMBL" id="VLLC01000002">
    <property type="protein sequence ID" value="TWI76882.1"/>
    <property type="molecule type" value="Genomic_DNA"/>
</dbReference>
<feature type="compositionally biased region" description="Gly residues" evidence="1">
    <location>
        <begin position="28"/>
        <end position="39"/>
    </location>
</feature>
<dbReference type="PANTHER" id="PTHR34512:SF30">
    <property type="entry name" value="OUTER MEMBRANE PROTEIN ASSEMBLY FACTOR BAMB"/>
    <property type="match status" value="1"/>
</dbReference>
<dbReference type="OrthoDB" id="7156875at2"/>
<dbReference type="SMART" id="SM00564">
    <property type="entry name" value="PQQ"/>
    <property type="match status" value="3"/>
</dbReference>
<dbReference type="InterPro" id="IPR013783">
    <property type="entry name" value="Ig-like_fold"/>
</dbReference>
<evidence type="ECO:0000313" key="5">
    <source>
        <dbReference type="Proteomes" id="UP000318307"/>
    </source>
</evidence>
<dbReference type="Pfam" id="PF13360">
    <property type="entry name" value="PQQ_2"/>
    <property type="match status" value="1"/>
</dbReference>
<dbReference type="SUPFAM" id="SSF50998">
    <property type="entry name" value="Quinoprotein alcohol dehydrogenase-like"/>
    <property type="match status" value="1"/>
</dbReference>
<proteinExistence type="predicted"/>
<dbReference type="InterPro" id="IPR015943">
    <property type="entry name" value="WD40/YVTN_repeat-like_dom_sf"/>
</dbReference>
<evidence type="ECO:0000256" key="1">
    <source>
        <dbReference type="SAM" id="MobiDB-lite"/>
    </source>
</evidence>
<evidence type="ECO:0000313" key="4">
    <source>
        <dbReference type="EMBL" id="TWI76882.1"/>
    </source>
</evidence>
<protein>
    <submittedName>
        <fullName evidence="4">Putative pyrroloquinoline-quinone binding quinoprotein</fullName>
    </submittedName>
</protein>
<reference evidence="4 5" key="1">
    <citation type="submission" date="2019-07" db="EMBL/GenBank/DDBJ databases">
        <title>Genome sequencing of 100 strains of the haloalkaliphilic chemolithoautotrophic sulfur-oxidizing bacterium Thioalkalivibrio.</title>
        <authorList>
            <person name="Muyzer G."/>
        </authorList>
    </citation>
    <scope>NUCLEOTIDE SEQUENCE [LARGE SCALE GENOMIC DNA]</scope>
    <source>
        <strain evidence="4 5">ASO4-4</strain>
    </source>
</reference>
<dbReference type="InterPro" id="IPR011047">
    <property type="entry name" value="Quinoprotein_ADH-like_sf"/>
</dbReference>
<dbReference type="Gene3D" id="2.130.10.10">
    <property type="entry name" value="YVTN repeat-like/Quinoprotein amine dehydrogenase"/>
    <property type="match status" value="1"/>
</dbReference>
<feature type="domain" description="Pyrrolo-quinoline quinone repeat" evidence="3">
    <location>
        <begin position="515"/>
        <end position="594"/>
    </location>
</feature>
<name>A0A562S6D2_9BACT</name>
<dbReference type="PANTHER" id="PTHR34512">
    <property type="entry name" value="CELL SURFACE PROTEIN"/>
    <property type="match status" value="1"/>
</dbReference>
<dbReference type="Gene3D" id="2.60.40.10">
    <property type="entry name" value="Immunoglobulins"/>
    <property type="match status" value="1"/>
</dbReference>
<feature type="chain" id="PRO_5022052650" evidence="2">
    <location>
        <begin position="26"/>
        <end position="699"/>
    </location>
</feature>
<feature type="region of interest" description="Disordered" evidence="1">
    <location>
        <begin position="21"/>
        <end position="41"/>
    </location>
</feature>
<dbReference type="InterPro" id="IPR002372">
    <property type="entry name" value="PQQ_rpt_dom"/>
</dbReference>